<dbReference type="AlphaFoldDB" id="A0A0B1THN0"/>
<reference evidence="1 2" key="1">
    <citation type="submission" date="2014-03" db="EMBL/GenBank/DDBJ databases">
        <title>Draft genome of the hookworm Oesophagostomum dentatum.</title>
        <authorList>
            <person name="Mitreva M."/>
        </authorList>
    </citation>
    <scope>NUCLEOTIDE SEQUENCE [LARGE SCALE GENOMIC DNA]</scope>
    <source>
        <strain evidence="1 2">OD-Hann</strain>
    </source>
</reference>
<protein>
    <submittedName>
        <fullName evidence="1">Uncharacterized protein</fullName>
    </submittedName>
</protein>
<sequence length="119" mass="14116">MTQIQCPNYYRLLEADLEKEDSNTENYAELIDSLEEEMGYPSFEYHHIGGVYDIHRELIHNMTDKQPEFVFKTWPQYGNRSTMELVEELERSRTMVQFNSAQKAKVKLHFSAEFTISNL</sequence>
<dbReference type="Proteomes" id="UP000053660">
    <property type="component" value="Unassembled WGS sequence"/>
</dbReference>
<dbReference type="EMBL" id="KN550147">
    <property type="protein sequence ID" value="KHJ94920.1"/>
    <property type="molecule type" value="Genomic_DNA"/>
</dbReference>
<accession>A0A0B1THN0</accession>
<evidence type="ECO:0000313" key="2">
    <source>
        <dbReference type="Proteomes" id="UP000053660"/>
    </source>
</evidence>
<dbReference type="OrthoDB" id="258392at2759"/>
<gene>
    <name evidence="1" type="ORF">OESDEN_05147</name>
</gene>
<evidence type="ECO:0000313" key="1">
    <source>
        <dbReference type="EMBL" id="KHJ94920.1"/>
    </source>
</evidence>
<organism evidence="1 2">
    <name type="scientific">Oesophagostomum dentatum</name>
    <name type="common">Nodular worm</name>
    <dbReference type="NCBI Taxonomy" id="61180"/>
    <lineage>
        <taxon>Eukaryota</taxon>
        <taxon>Metazoa</taxon>
        <taxon>Ecdysozoa</taxon>
        <taxon>Nematoda</taxon>
        <taxon>Chromadorea</taxon>
        <taxon>Rhabditida</taxon>
        <taxon>Rhabditina</taxon>
        <taxon>Rhabditomorpha</taxon>
        <taxon>Strongyloidea</taxon>
        <taxon>Strongylidae</taxon>
        <taxon>Oesophagostomum</taxon>
    </lineage>
</organism>
<proteinExistence type="predicted"/>
<name>A0A0B1THN0_OESDE</name>
<keyword evidence="2" id="KW-1185">Reference proteome</keyword>